<keyword evidence="1" id="KW-0472">Membrane</keyword>
<accession>A0AA38J1K4</accession>
<keyword evidence="3" id="KW-1185">Reference proteome</keyword>
<reference evidence="2" key="1">
    <citation type="journal article" date="2023" name="G3 (Bethesda)">
        <title>Whole genome assemblies of Zophobas morio and Tenebrio molitor.</title>
        <authorList>
            <person name="Kaur S."/>
            <person name="Stinson S.A."/>
            <person name="diCenzo G.C."/>
        </authorList>
    </citation>
    <scope>NUCLEOTIDE SEQUENCE</scope>
    <source>
        <strain evidence="2">QUZm001</strain>
    </source>
</reference>
<dbReference type="Proteomes" id="UP001168821">
    <property type="component" value="Unassembled WGS sequence"/>
</dbReference>
<dbReference type="AlphaFoldDB" id="A0AA38J1K4"/>
<protein>
    <submittedName>
        <fullName evidence="2">Uncharacterized protein</fullName>
    </submittedName>
</protein>
<evidence type="ECO:0000313" key="2">
    <source>
        <dbReference type="EMBL" id="KAJ3665029.1"/>
    </source>
</evidence>
<dbReference type="EMBL" id="JALNTZ010000001">
    <property type="protein sequence ID" value="KAJ3665029.1"/>
    <property type="molecule type" value="Genomic_DNA"/>
</dbReference>
<proteinExistence type="predicted"/>
<gene>
    <name evidence="2" type="ORF">Zmor_000547</name>
</gene>
<keyword evidence="1" id="KW-1133">Transmembrane helix</keyword>
<feature type="transmembrane region" description="Helical" evidence="1">
    <location>
        <begin position="103"/>
        <end position="126"/>
    </location>
</feature>
<feature type="transmembrane region" description="Helical" evidence="1">
    <location>
        <begin position="76"/>
        <end position="97"/>
    </location>
</feature>
<keyword evidence="1" id="KW-0812">Transmembrane</keyword>
<comment type="caution">
    <text evidence="2">The sequence shown here is derived from an EMBL/GenBank/DDBJ whole genome shotgun (WGS) entry which is preliminary data.</text>
</comment>
<organism evidence="2 3">
    <name type="scientific">Zophobas morio</name>
    <dbReference type="NCBI Taxonomy" id="2755281"/>
    <lineage>
        <taxon>Eukaryota</taxon>
        <taxon>Metazoa</taxon>
        <taxon>Ecdysozoa</taxon>
        <taxon>Arthropoda</taxon>
        <taxon>Hexapoda</taxon>
        <taxon>Insecta</taxon>
        <taxon>Pterygota</taxon>
        <taxon>Neoptera</taxon>
        <taxon>Endopterygota</taxon>
        <taxon>Coleoptera</taxon>
        <taxon>Polyphaga</taxon>
        <taxon>Cucujiformia</taxon>
        <taxon>Tenebrionidae</taxon>
        <taxon>Zophobas</taxon>
    </lineage>
</organism>
<evidence type="ECO:0000313" key="3">
    <source>
        <dbReference type="Proteomes" id="UP001168821"/>
    </source>
</evidence>
<sequence length="165" mass="18830">MAQAHSIFNLRFGWFILVIINFIFGICGIISCTLKLKHGSEEAREDFFKLSIVFATCNLVLSVLLLVSVIKNNQKYAFFCAFLSFLSLFSAVIHVEIGTTSNLTFIIVFVVVGVLFLFWFCIYASYQVLYQHRQVMIEENITSICYEDFVVSVNGMCDRKSNSLN</sequence>
<feature type="transmembrane region" description="Helical" evidence="1">
    <location>
        <begin position="48"/>
        <end position="69"/>
    </location>
</feature>
<name>A0AA38J1K4_9CUCU</name>
<evidence type="ECO:0000256" key="1">
    <source>
        <dbReference type="SAM" id="Phobius"/>
    </source>
</evidence>
<feature type="transmembrane region" description="Helical" evidence="1">
    <location>
        <begin position="12"/>
        <end position="36"/>
    </location>
</feature>